<evidence type="ECO:0000259" key="5">
    <source>
        <dbReference type="Pfam" id="PF00135"/>
    </source>
</evidence>
<feature type="domain" description="Carboxylesterase type B" evidence="5">
    <location>
        <begin position="12"/>
        <end position="323"/>
    </location>
</feature>
<dbReference type="Proteomes" id="UP001602370">
    <property type="component" value="Unassembled WGS sequence"/>
</dbReference>
<sequence>MSTPGTNGTSGTLVATGRGPVRGERRADGSLRFLGIPYARPPVGDLRFAAPVPPERWTEPLDATAYGPTAQRRPFAEITTIPEPSVPGAGILNLNVFTPGTEPAAARPVLVWIHGGGYVAGSAASPWYDGAAFNRDGVVLVSVGYRLGIEGFLHLEDAPDNRGVRDWIAALEWVRDNIAAFGGDPAKVTVAGQSAGGGAVQTLLAVPAAQGLFRGALSVSGAVPRPDGPEVARAASRLLTARTGVPATAAALRDLGDDEILALQDRMNEPGPDREGLPPMLSFAPFADGELIPLPVLDALTTGGAGAEVPLMLGFTEHEFTMFPAPGPGGPPLPVLLGGLGLDPERTDALMAAYAECGPERIFGQALTDATFRAPNLAVADARAARERPTWLYEFAWRSPAADLAFHCVDLPFAFDLLDAEGVAAVAGDLPPRALADAVHRAWVAFVTDQDPGADWPRYTEAGRATMIWDSEPRVAPDPVHRVRELWLDGAPGGPGRQG</sequence>
<dbReference type="Gene3D" id="3.40.50.1820">
    <property type="entry name" value="alpha/beta hydrolase"/>
    <property type="match status" value="1"/>
</dbReference>
<evidence type="ECO:0000256" key="2">
    <source>
        <dbReference type="ARBA" id="ARBA00022801"/>
    </source>
</evidence>
<dbReference type="EMBL" id="JBIBDZ010000010">
    <property type="protein sequence ID" value="MFF5922409.1"/>
    <property type="molecule type" value="Genomic_DNA"/>
</dbReference>
<evidence type="ECO:0000313" key="6">
    <source>
        <dbReference type="EMBL" id="MFF5922409.1"/>
    </source>
</evidence>
<dbReference type="Pfam" id="PF00135">
    <property type="entry name" value="COesterase"/>
    <property type="match status" value="2"/>
</dbReference>
<comment type="caution">
    <text evidence="6">The sequence shown here is derived from an EMBL/GenBank/DDBJ whole genome shotgun (WGS) entry which is preliminary data.</text>
</comment>
<dbReference type="PROSITE" id="PS00122">
    <property type="entry name" value="CARBOXYLESTERASE_B_1"/>
    <property type="match status" value="1"/>
</dbReference>
<feature type="domain" description="Carboxylesterase type B" evidence="5">
    <location>
        <begin position="363"/>
        <end position="472"/>
    </location>
</feature>
<dbReference type="RefSeq" id="WP_388309709.1">
    <property type="nucleotide sequence ID" value="NZ_JBIBDZ010000010.1"/>
</dbReference>
<gene>
    <name evidence="6" type="ORF">ACFY8C_29340</name>
</gene>
<accession>A0ABW6XY23</accession>
<name>A0ABW6XY23_9ACTN</name>
<evidence type="ECO:0000256" key="1">
    <source>
        <dbReference type="ARBA" id="ARBA00005964"/>
    </source>
</evidence>
<evidence type="ECO:0000313" key="7">
    <source>
        <dbReference type="Proteomes" id="UP001602370"/>
    </source>
</evidence>
<proteinExistence type="inferred from homology"/>
<evidence type="ECO:0000256" key="3">
    <source>
        <dbReference type="RuleBase" id="RU361235"/>
    </source>
</evidence>
<feature type="region of interest" description="Disordered" evidence="4">
    <location>
        <begin position="1"/>
        <end position="25"/>
    </location>
</feature>
<dbReference type="InterPro" id="IPR050309">
    <property type="entry name" value="Type-B_Carboxylest/Lipase"/>
</dbReference>
<evidence type="ECO:0000256" key="4">
    <source>
        <dbReference type="SAM" id="MobiDB-lite"/>
    </source>
</evidence>
<dbReference type="InterPro" id="IPR002018">
    <property type="entry name" value="CarbesteraseB"/>
</dbReference>
<comment type="similarity">
    <text evidence="1 3">Belongs to the type-B carboxylesterase/lipase family.</text>
</comment>
<dbReference type="EC" id="3.1.1.-" evidence="3"/>
<feature type="compositionally biased region" description="Polar residues" evidence="4">
    <location>
        <begin position="1"/>
        <end position="13"/>
    </location>
</feature>
<reference evidence="6 7" key="1">
    <citation type="submission" date="2024-10" db="EMBL/GenBank/DDBJ databases">
        <title>The Natural Products Discovery Center: Release of the First 8490 Sequenced Strains for Exploring Actinobacteria Biosynthetic Diversity.</title>
        <authorList>
            <person name="Kalkreuter E."/>
            <person name="Kautsar S.A."/>
            <person name="Yang D."/>
            <person name="Bader C.D."/>
            <person name="Teijaro C.N."/>
            <person name="Fluegel L."/>
            <person name="Davis C.M."/>
            <person name="Simpson J.R."/>
            <person name="Lauterbach L."/>
            <person name="Steele A.D."/>
            <person name="Gui C."/>
            <person name="Meng S."/>
            <person name="Li G."/>
            <person name="Viehrig K."/>
            <person name="Ye F."/>
            <person name="Su P."/>
            <person name="Kiefer A.F."/>
            <person name="Nichols A."/>
            <person name="Cepeda A.J."/>
            <person name="Yan W."/>
            <person name="Fan B."/>
            <person name="Jiang Y."/>
            <person name="Adhikari A."/>
            <person name="Zheng C.-J."/>
            <person name="Schuster L."/>
            <person name="Cowan T.M."/>
            <person name="Smanski M.J."/>
            <person name="Chevrette M.G."/>
            <person name="De Carvalho L.P.S."/>
            <person name="Shen B."/>
        </authorList>
    </citation>
    <scope>NUCLEOTIDE SEQUENCE [LARGE SCALE GENOMIC DNA]</scope>
    <source>
        <strain evidence="6 7">NPDC012605</strain>
    </source>
</reference>
<dbReference type="SUPFAM" id="SSF53474">
    <property type="entry name" value="alpha/beta-Hydrolases"/>
    <property type="match status" value="1"/>
</dbReference>
<protein>
    <recommendedName>
        <fullName evidence="3">Carboxylic ester hydrolase</fullName>
        <ecNumber evidence="3">3.1.1.-</ecNumber>
    </recommendedName>
</protein>
<organism evidence="6 7">
    <name type="scientific">Streptomyces flavochromogenes</name>
    <dbReference type="NCBI Taxonomy" id="68199"/>
    <lineage>
        <taxon>Bacteria</taxon>
        <taxon>Bacillati</taxon>
        <taxon>Actinomycetota</taxon>
        <taxon>Actinomycetes</taxon>
        <taxon>Kitasatosporales</taxon>
        <taxon>Streptomycetaceae</taxon>
        <taxon>Streptomyces</taxon>
    </lineage>
</organism>
<keyword evidence="2 3" id="KW-0378">Hydrolase</keyword>
<dbReference type="InterPro" id="IPR019826">
    <property type="entry name" value="Carboxylesterase_B_AS"/>
</dbReference>
<dbReference type="InterPro" id="IPR029058">
    <property type="entry name" value="AB_hydrolase_fold"/>
</dbReference>
<keyword evidence="7" id="KW-1185">Reference proteome</keyword>
<dbReference type="PANTHER" id="PTHR11559">
    <property type="entry name" value="CARBOXYLESTERASE"/>
    <property type="match status" value="1"/>
</dbReference>